<dbReference type="InterPro" id="IPR007443">
    <property type="entry name" value="LpoA"/>
</dbReference>
<organism evidence="2 3">
    <name type="scientific">Pleionea litopenaei</name>
    <dbReference type="NCBI Taxonomy" id="3070815"/>
    <lineage>
        <taxon>Bacteria</taxon>
        <taxon>Pseudomonadati</taxon>
        <taxon>Pseudomonadota</taxon>
        <taxon>Gammaproteobacteria</taxon>
        <taxon>Oceanospirillales</taxon>
        <taxon>Pleioneaceae</taxon>
        <taxon>Pleionea</taxon>
    </lineage>
</organism>
<dbReference type="KEGG" id="plei:Q9312_07160"/>
<dbReference type="AlphaFoldDB" id="A0AA51RWA8"/>
<dbReference type="SUPFAM" id="SSF53822">
    <property type="entry name" value="Periplasmic binding protein-like I"/>
    <property type="match status" value="1"/>
</dbReference>
<dbReference type="GO" id="GO:0031241">
    <property type="term" value="C:periplasmic side of cell outer membrane"/>
    <property type="evidence" value="ECO:0007669"/>
    <property type="project" value="TreeGrafter"/>
</dbReference>
<dbReference type="Pfam" id="PF04348">
    <property type="entry name" value="LppC"/>
    <property type="match status" value="1"/>
</dbReference>
<dbReference type="Gene3D" id="3.40.50.2300">
    <property type="match status" value="2"/>
</dbReference>
<dbReference type="CDD" id="cd06339">
    <property type="entry name" value="PBP1_YraM_LppC_lipoprotein-like"/>
    <property type="match status" value="1"/>
</dbReference>
<dbReference type="GO" id="GO:0030234">
    <property type="term" value="F:enzyme regulator activity"/>
    <property type="evidence" value="ECO:0007669"/>
    <property type="project" value="TreeGrafter"/>
</dbReference>
<evidence type="ECO:0000313" key="2">
    <source>
        <dbReference type="EMBL" id="WMS88685.1"/>
    </source>
</evidence>
<keyword evidence="1" id="KW-0472">Membrane</keyword>
<accession>A0AA51RWA8</accession>
<name>A0AA51RWA8_9GAMM</name>
<dbReference type="InterPro" id="IPR028082">
    <property type="entry name" value="Peripla_BP_I"/>
</dbReference>
<keyword evidence="3" id="KW-1185">Reference proteome</keyword>
<reference evidence="2 3" key="1">
    <citation type="submission" date="2023-08" db="EMBL/GenBank/DDBJ databases">
        <title>Pleionea litopenaei sp. nov., isolated from stomach of juvenile Litopenaeus vannamei.</title>
        <authorList>
            <person name="Rho A.M."/>
            <person name="Hwang C.Y."/>
        </authorList>
    </citation>
    <scope>NUCLEOTIDE SEQUENCE [LARGE SCALE GENOMIC DNA]</scope>
    <source>
        <strain evidence="2 3">HL-JVS1</strain>
    </source>
</reference>
<sequence length="602" mass="67882">MQKIIIVLIALMLISCGTKRLGTTSASINDANSFLSMAKTSQQPEKSQYLLKAAVILAQKAQYLKAQETFSLIKLEYLNNQEQETYYLYYGLALQKLAQTQAALNLLQKIKSPSQHSIDWQIQYQSTLSDAYLNDGNYYEAAKIRVELEDLLMTEEAIKENHTYIWQALEQISEDFLKVYQTEFSDPSINGWLELSYLTRKNRQQPEQLLKAIETWRQRYPLHPANSQMPEELELVASAKIYKPKQVALLLPLSGRLANGGRMIRDGFFAAHYQAMTAGDLVIKVYDTAMSLSPLTPYQNAIDEGADFIVGPLTKEAVDEIAQQENHPIPQLSLNLSEKVLSLPQEYYQFGLPVEDEARQIATLAIAKKRETAIVLAPNNEQGQRTVQAFREVFEQLDGQIAEVQWFDDPRNIKELVQQLLNVDNSEVRAKRLQQILGTPLEFVQRRRQDADMVFLAASPTDARRIKPFLNYYFAQDLPVYSISRINSGDNEPSLNSDLNGIVFTDSPLMISSDPSMKQLREDLKTISPGVSSSLGRLFALGFDAYNLISDLNVLKAINTFSKDGLSGRLNVDAQGKVTRTLSVAKFQNGIAREIDPATTED</sequence>
<dbReference type="PANTHER" id="PTHR38038:SF1">
    <property type="entry name" value="PENICILLIN-BINDING PROTEIN ACTIVATOR LPOA"/>
    <property type="match status" value="1"/>
</dbReference>
<dbReference type="Proteomes" id="UP001239782">
    <property type="component" value="Chromosome"/>
</dbReference>
<dbReference type="RefSeq" id="WP_309203905.1">
    <property type="nucleotide sequence ID" value="NZ_CP133548.1"/>
</dbReference>
<dbReference type="PROSITE" id="PS51257">
    <property type="entry name" value="PROKAR_LIPOPROTEIN"/>
    <property type="match status" value="1"/>
</dbReference>
<gene>
    <name evidence="2" type="ORF">Q9312_07160</name>
</gene>
<dbReference type="PANTHER" id="PTHR38038">
    <property type="entry name" value="PENICILLIN-BINDING PROTEIN ACTIVATOR LPOA"/>
    <property type="match status" value="1"/>
</dbReference>
<evidence type="ECO:0000256" key="1">
    <source>
        <dbReference type="ARBA" id="ARBA00023136"/>
    </source>
</evidence>
<evidence type="ECO:0000313" key="3">
    <source>
        <dbReference type="Proteomes" id="UP001239782"/>
    </source>
</evidence>
<dbReference type="EMBL" id="CP133548">
    <property type="protein sequence ID" value="WMS88685.1"/>
    <property type="molecule type" value="Genomic_DNA"/>
</dbReference>
<protein>
    <submittedName>
        <fullName evidence="2">Penicillin-binding protein activator</fullName>
    </submittedName>
</protein>
<proteinExistence type="predicted"/>
<dbReference type="GO" id="GO:0009252">
    <property type="term" value="P:peptidoglycan biosynthetic process"/>
    <property type="evidence" value="ECO:0007669"/>
    <property type="project" value="TreeGrafter"/>
</dbReference>
<dbReference type="Gene3D" id="1.25.40.650">
    <property type="match status" value="1"/>
</dbReference>